<accession>A0ABZ2KFQ5</accession>
<dbReference type="PROSITE" id="PS01124">
    <property type="entry name" value="HTH_ARAC_FAMILY_2"/>
    <property type="match status" value="1"/>
</dbReference>
<dbReference type="SMART" id="SM00342">
    <property type="entry name" value="HTH_ARAC"/>
    <property type="match status" value="1"/>
</dbReference>
<evidence type="ECO:0000256" key="12">
    <source>
        <dbReference type="ARBA" id="ARBA00023163"/>
    </source>
</evidence>
<evidence type="ECO:0000256" key="6">
    <source>
        <dbReference type="ARBA" id="ARBA00022723"/>
    </source>
</evidence>
<keyword evidence="9" id="KW-0805">Transcription regulation</keyword>
<proteinExistence type="predicted"/>
<comment type="cofactor">
    <cofactor evidence="2">
        <name>Zn(2+)</name>
        <dbReference type="ChEBI" id="CHEBI:29105"/>
    </cofactor>
</comment>
<keyword evidence="11" id="KW-0010">Activator</keyword>
<name>A0ABZ2KFQ5_9BACT</name>
<evidence type="ECO:0000313" key="15">
    <source>
        <dbReference type="EMBL" id="WXA97497.1"/>
    </source>
</evidence>
<evidence type="ECO:0000256" key="5">
    <source>
        <dbReference type="ARBA" id="ARBA00022679"/>
    </source>
</evidence>
<dbReference type="Pfam" id="PF12833">
    <property type="entry name" value="HTH_18"/>
    <property type="match status" value="1"/>
</dbReference>
<dbReference type="Pfam" id="PF02805">
    <property type="entry name" value="Ada_Zn_binding"/>
    <property type="match status" value="1"/>
</dbReference>
<comment type="catalytic activity">
    <reaction evidence="1">
        <text>Hydrolysis of alkylated DNA, releasing 3-methyladenine, 3-methylguanine, 7-methylguanine and 7-methyladenine.</text>
        <dbReference type="EC" id="3.2.2.21"/>
    </reaction>
</comment>
<dbReference type="Pfam" id="PF06029">
    <property type="entry name" value="AlkA_N"/>
    <property type="match status" value="1"/>
</dbReference>
<feature type="domain" description="HTH araC/xylS-type" evidence="14">
    <location>
        <begin position="85"/>
        <end position="183"/>
    </location>
</feature>
<evidence type="ECO:0000256" key="9">
    <source>
        <dbReference type="ARBA" id="ARBA00023015"/>
    </source>
</evidence>
<dbReference type="PANTHER" id="PTHR43003">
    <property type="entry name" value="DNA-3-METHYLADENINE GLYCOSYLASE"/>
    <property type="match status" value="1"/>
</dbReference>
<dbReference type="SUPFAM" id="SSF46689">
    <property type="entry name" value="Homeodomain-like"/>
    <property type="match status" value="1"/>
</dbReference>
<evidence type="ECO:0000256" key="8">
    <source>
        <dbReference type="ARBA" id="ARBA00022833"/>
    </source>
</evidence>
<dbReference type="InterPro" id="IPR037046">
    <property type="entry name" value="AlkA_N_sf"/>
</dbReference>
<dbReference type="Proteomes" id="UP001379533">
    <property type="component" value="Chromosome"/>
</dbReference>
<dbReference type="Gene3D" id="3.30.310.20">
    <property type="entry name" value="DNA-3-methyladenine glycosylase AlkA, N-terminal domain"/>
    <property type="match status" value="1"/>
</dbReference>
<keyword evidence="7" id="KW-0227">DNA damage</keyword>
<keyword evidence="6" id="KW-0479">Metal-binding</keyword>
<evidence type="ECO:0000256" key="1">
    <source>
        <dbReference type="ARBA" id="ARBA00000086"/>
    </source>
</evidence>
<keyword evidence="16" id="KW-1185">Reference proteome</keyword>
<dbReference type="Pfam" id="PF00730">
    <property type="entry name" value="HhH-GPD"/>
    <property type="match status" value="1"/>
</dbReference>
<dbReference type="SUPFAM" id="SSF55945">
    <property type="entry name" value="TATA-box binding protein-like"/>
    <property type="match status" value="1"/>
</dbReference>
<sequence>MDAEGYYRALSARDARFDGAFFVGVTTTGIYCRPICPVRTPGRDRCVFFRRATEAERDGFRACFRCRPELAPGGANVDALPALVQAALARIDRGYLNEHSVDELAAELGVTPRHLRRATEAELGVSPVELAQSRRLALAKQLLQDTDLSLTDIAFASGFSSVRRYNALFSARFGKPPSAVRRGHGGRRAATADALEEPIALRLDYRPPFEWETLLRFIGDRAIPGVESVKDGVYRRTVRIDGKCGAVSVHHDPAKPVLWARVSLSLASVLMPLRARLRALFDLDAHPLIIAEHLGKDPVLGPFVMARPGLRVPGAFDRFETAVRAIAGQLVSVRAATTLSGRIARAFGETLENGDCLFPSAEVLARASVDQVASQGFPRARASAIIGLARVVADGTLVLEDDGVAPEAKIQAFEALPGFGDWTAQYMAMRVLGWPDAFPASDLGVRKALGMAPPKAVRDMAEPWRPWRAYAVMHLWTSLASGGG</sequence>
<dbReference type="EMBL" id="CP089982">
    <property type="protein sequence ID" value="WXA97497.1"/>
    <property type="molecule type" value="Genomic_DNA"/>
</dbReference>
<dbReference type="PROSITE" id="PS00041">
    <property type="entry name" value="HTH_ARAC_FAMILY_1"/>
    <property type="match status" value="1"/>
</dbReference>
<evidence type="ECO:0000256" key="4">
    <source>
        <dbReference type="ARBA" id="ARBA00022603"/>
    </source>
</evidence>
<dbReference type="CDD" id="cd00056">
    <property type="entry name" value="ENDO3c"/>
    <property type="match status" value="1"/>
</dbReference>
<evidence type="ECO:0000313" key="16">
    <source>
        <dbReference type="Proteomes" id="UP001379533"/>
    </source>
</evidence>
<keyword evidence="10" id="KW-0238">DNA-binding</keyword>
<dbReference type="PANTHER" id="PTHR43003:SF13">
    <property type="entry name" value="DNA-3-METHYLADENINE GLYCOSYLASE 2"/>
    <property type="match status" value="1"/>
</dbReference>
<dbReference type="Gene3D" id="3.40.10.10">
    <property type="entry name" value="DNA Methylphosphotriester Repair Domain"/>
    <property type="match status" value="1"/>
</dbReference>
<dbReference type="InterPro" id="IPR004026">
    <property type="entry name" value="Ada_DNA_repair_Zn-bd"/>
</dbReference>
<evidence type="ECO:0000259" key="14">
    <source>
        <dbReference type="PROSITE" id="PS01124"/>
    </source>
</evidence>
<keyword evidence="13" id="KW-0234">DNA repair</keyword>
<dbReference type="InterPro" id="IPR051912">
    <property type="entry name" value="Alkylbase_DNA_Glycosylase/TA"/>
</dbReference>
<organism evidence="15 16">
    <name type="scientific">Pendulispora brunnea</name>
    <dbReference type="NCBI Taxonomy" id="2905690"/>
    <lineage>
        <taxon>Bacteria</taxon>
        <taxon>Pseudomonadati</taxon>
        <taxon>Myxococcota</taxon>
        <taxon>Myxococcia</taxon>
        <taxon>Myxococcales</taxon>
        <taxon>Sorangiineae</taxon>
        <taxon>Pendulisporaceae</taxon>
        <taxon>Pendulispora</taxon>
    </lineage>
</organism>
<dbReference type="InterPro" id="IPR003265">
    <property type="entry name" value="HhH-GPD_domain"/>
</dbReference>
<dbReference type="InterPro" id="IPR018060">
    <property type="entry name" value="HTH_AraC"/>
</dbReference>
<dbReference type="SMART" id="SM00478">
    <property type="entry name" value="ENDO3c"/>
    <property type="match status" value="1"/>
</dbReference>
<evidence type="ECO:0000256" key="10">
    <source>
        <dbReference type="ARBA" id="ARBA00023125"/>
    </source>
</evidence>
<evidence type="ECO:0000256" key="11">
    <source>
        <dbReference type="ARBA" id="ARBA00023159"/>
    </source>
</evidence>
<evidence type="ECO:0000256" key="3">
    <source>
        <dbReference type="ARBA" id="ARBA00012000"/>
    </source>
</evidence>
<reference evidence="15 16" key="1">
    <citation type="submission" date="2021-12" db="EMBL/GenBank/DDBJ databases">
        <title>Discovery of the Pendulisporaceae a myxobacterial family with distinct sporulation behavior and unique specialized metabolism.</title>
        <authorList>
            <person name="Garcia R."/>
            <person name="Popoff A."/>
            <person name="Bader C.D."/>
            <person name="Loehr J."/>
            <person name="Walesch S."/>
            <person name="Walt C."/>
            <person name="Boldt J."/>
            <person name="Bunk B."/>
            <person name="Haeckl F.J.F.P.J."/>
            <person name="Gunesch A.P."/>
            <person name="Birkelbach J."/>
            <person name="Nuebel U."/>
            <person name="Pietschmann T."/>
            <person name="Bach T."/>
            <person name="Mueller R."/>
        </authorList>
    </citation>
    <scope>NUCLEOTIDE SEQUENCE [LARGE SCALE GENOMIC DNA]</scope>
    <source>
        <strain evidence="15 16">MSr12523</strain>
    </source>
</reference>
<dbReference type="InterPro" id="IPR011257">
    <property type="entry name" value="DNA_glycosylase"/>
</dbReference>
<keyword evidence="12" id="KW-0804">Transcription</keyword>
<dbReference type="Gene3D" id="1.10.340.30">
    <property type="entry name" value="Hypothetical protein, domain 2"/>
    <property type="match status" value="1"/>
</dbReference>
<dbReference type="RefSeq" id="WP_394848116.1">
    <property type="nucleotide sequence ID" value="NZ_CP089982.1"/>
</dbReference>
<dbReference type="InterPro" id="IPR009057">
    <property type="entry name" value="Homeodomain-like_sf"/>
</dbReference>
<dbReference type="SUPFAM" id="SSF48150">
    <property type="entry name" value="DNA-glycosylase"/>
    <property type="match status" value="1"/>
</dbReference>
<dbReference type="Gene3D" id="1.10.1670.10">
    <property type="entry name" value="Helix-hairpin-Helix base-excision DNA repair enzymes (C-terminal)"/>
    <property type="match status" value="1"/>
</dbReference>
<keyword evidence="8" id="KW-0862">Zinc</keyword>
<dbReference type="SUPFAM" id="SSF57884">
    <property type="entry name" value="Ada DNA repair protein, N-terminal domain (N-Ada 10)"/>
    <property type="match status" value="1"/>
</dbReference>
<dbReference type="InterPro" id="IPR010316">
    <property type="entry name" value="AlkA_N"/>
</dbReference>
<protein>
    <recommendedName>
        <fullName evidence="3">DNA-3-methyladenine glycosylase II</fullName>
        <ecNumber evidence="3">3.2.2.21</ecNumber>
    </recommendedName>
</protein>
<dbReference type="EC" id="3.2.2.21" evidence="3"/>
<dbReference type="Gene3D" id="1.10.10.60">
    <property type="entry name" value="Homeodomain-like"/>
    <property type="match status" value="1"/>
</dbReference>
<dbReference type="InterPro" id="IPR035451">
    <property type="entry name" value="Ada-like_dom_sf"/>
</dbReference>
<evidence type="ECO:0000256" key="2">
    <source>
        <dbReference type="ARBA" id="ARBA00001947"/>
    </source>
</evidence>
<keyword evidence="5" id="KW-0808">Transferase</keyword>
<evidence type="ECO:0000256" key="13">
    <source>
        <dbReference type="ARBA" id="ARBA00023204"/>
    </source>
</evidence>
<dbReference type="InterPro" id="IPR023170">
    <property type="entry name" value="HhH_base_excis_C"/>
</dbReference>
<keyword evidence="4" id="KW-0489">Methyltransferase</keyword>
<dbReference type="SMART" id="SM01009">
    <property type="entry name" value="AlkA_N"/>
    <property type="match status" value="1"/>
</dbReference>
<evidence type="ECO:0000256" key="7">
    <source>
        <dbReference type="ARBA" id="ARBA00022763"/>
    </source>
</evidence>
<gene>
    <name evidence="15" type="ORF">LZC95_11705</name>
</gene>
<dbReference type="InterPro" id="IPR018062">
    <property type="entry name" value="HTH_AraC-typ_CS"/>
</dbReference>